<sequence>MAIKTDMSKAFDRVEWNFLEELMRKMGFDERWISWIMAFIRTVTYTVLINRRPHSFIKPERGIRQGDPLSPFIFILCAEALVHSLNESESLRKLNGISLAPQGPAVHHLLFPDDSFLLCKASCETVWRLIVASKSIVKCLAK</sequence>
<feature type="domain" description="Reverse transcriptase" evidence="2">
    <location>
        <begin position="1"/>
        <end position="142"/>
    </location>
</feature>
<dbReference type="Proteomes" id="UP001558713">
    <property type="component" value="Unassembled WGS sequence"/>
</dbReference>
<dbReference type="InterPro" id="IPR000477">
    <property type="entry name" value="RT_dom"/>
</dbReference>
<dbReference type="EMBL" id="JBANAX010000150">
    <property type="protein sequence ID" value="KAL1220564.1"/>
    <property type="molecule type" value="Genomic_DNA"/>
</dbReference>
<keyword evidence="4" id="KW-1185">Reference proteome</keyword>
<keyword evidence="1" id="KW-0472">Membrane</keyword>
<dbReference type="AlphaFoldDB" id="A0ABD1BTN1"/>
<dbReference type="PANTHER" id="PTHR46890">
    <property type="entry name" value="NON-LTR RETROLELEMENT REVERSE TRANSCRIPTASE-LIKE PROTEIN-RELATED"/>
    <property type="match status" value="1"/>
</dbReference>
<dbReference type="Pfam" id="PF00078">
    <property type="entry name" value="RVT_1"/>
    <property type="match status" value="1"/>
</dbReference>
<dbReference type="SUPFAM" id="SSF56672">
    <property type="entry name" value="DNA/RNA polymerases"/>
    <property type="match status" value="1"/>
</dbReference>
<protein>
    <submittedName>
        <fullName evidence="3">Mitochondrial protein</fullName>
    </submittedName>
</protein>
<evidence type="ECO:0000259" key="2">
    <source>
        <dbReference type="PROSITE" id="PS50878"/>
    </source>
</evidence>
<dbReference type="PROSITE" id="PS50878">
    <property type="entry name" value="RT_POL"/>
    <property type="match status" value="1"/>
</dbReference>
<proteinExistence type="predicted"/>
<name>A0ABD1BTN1_CARAN</name>
<evidence type="ECO:0000256" key="1">
    <source>
        <dbReference type="SAM" id="Phobius"/>
    </source>
</evidence>
<keyword evidence="1" id="KW-1133">Transmembrane helix</keyword>
<dbReference type="PANTHER" id="PTHR46890:SF48">
    <property type="entry name" value="RNA-DIRECTED DNA POLYMERASE"/>
    <property type="match status" value="1"/>
</dbReference>
<keyword evidence="1" id="KW-0812">Transmembrane</keyword>
<evidence type="ECO:0000313" key="4">
    <source>
        <dbReference type="Proteomes" id="UP001558713"/>
    </source>
</evidence>
<comment type="caution">
    <text evidence="3">The sequence shown here is derived from an EMBL/GenBank/DDBJ whole genome shotgun (WGS) entry which is preliminary data.</text>
</comment>
<accession>A0ABD1BTN1</accession>
<organism evidence="3 4">
    <name type="scientific">Cardamine amara subsp. amara</name>
    <dbReference type="NCBI Taxonomy" id="228776"/>
    <lineage>
        <taxon>Eukaryota</taxon>
        <taxon>Viridiplantae</taxon>
        <taxon>Streptophyta</taxon>
        <taxon>Embryophyta</taxon>
        <taxon>Tracheophyta</taxon>
        <taxon>Spermatophyta</taxon>
        <taxon>Magnoliopsida</taxon>
        <taxon>eudicotyledons</taxon>
        <taxon>Gunneridae</taxon>
        <taxon>Pentapetalae</taxon>
        <taxon>rosids</taxon>
        <taxon>malvids</taxon>
        <taxon>Brassicales</taxon>
        <taxon>Brassicaceae</taxon>
        <taxon>Cardamineae</taxon>
        <taxon>Cardamine</taxon>
    </lineage>
</organism>
<reference evidence="3 4" key="1">
    <citation type="submission" date="2024-04" db="EMBL/GenBank/DDBJ databases">
        <title>Genome assembly C_amara_ONT_v2.</title>
        <authorList>
            <person name="Yant L."/>
            <person name="Moore C."/>
            <person name="Slenker M."/>
        </authorList>
    </citation>
    <scope>NUCLEOTIDE SEQUENCE [LARGE SCALE GENOMIC DNA]</scope>
    <source>
        <tissue evidence="3">Leaf</tissue>
    </source>
</reference>
<gene>
    <name evidence="3" type="ORF">V5N11_003273</name>
</gene>
<dbReference type="InterPro" id="IPR052343">
    <property type="entry name" value="Retrotransposon-Effector_Assoc"/>
</dbReference>
<feature type="transmembrane region" description="Helical" evidence="1">
    <location>
        <begin position="32"/>
        <end position="49"/>
    </location>
</feature>
<evidence type="ECO:0000313" key="3">
    <source>
        <dbReference type="EMBL" id="KAL1220564.1"/>
    </source>
</evidence>
<dbReference type="InterPro" id="IPR043502">
    <property type="entry name" value="DNA/RNA_pol_sf"/>
</dbReference>